<feature type="region of interest" description="Disordered" evidence="1">
    <location>
        <begin position="438"/>
        <end position="465"/>
    </location>
</feature>
<sequence>MAPSASPGSPRVGRRYSSARLAAVGTVLLIALAVTAFAAVSAVRSHTPSPLERTPEAVAADAAPRLAFLRSALRGGAGEDMQALFPEGYFFTHVLYGLAQANTGTLDPARRDTALREARWALDRLDSPDGTAPFPADADPAYGVFHAGWSTYLRVRIVELAGGPDAAPEEAARLEEDTAELRDAFAASLDRGTPFLEAYPGQAWPVDSVVAAAALARDARVRGTGAHDTVLADWQDAVAERTDPATGLLPHRVDAATGAPAEVARGSSQSVLLRFLPDIDPAWAARDRAAFQEGFASPHGPLPGVREYPRGDDSPGDVDSGPLVLGLSASSSTVALGDAVVYGDTATAAALTGFAEALGMPVELGGQRRYLGGAVPVGDAFLVWSLTAGGEHPDPVPPPDGASPSAHAPPAWWRAPWYAAVGLVTAAAWWAFWRTARRPPRPPSNPADGPRTPPLSASVQVRRYR</sequence>
<evidence type="ECO:0000313" key="3">
    <source>
        <dbReference type="EMBL" id="MDA2805840.1"/>
    </source>
</evidence>
<keyword evidence="4" id="KW-1185">Reference proteome</keyword>
<protein>
    <submittedName>
        <fullName evidence="3">Uncharacterized protein</fullName>
    </submittedName>
</protein>
<feature type="region of interest" description="Disordered" evidence="1">
    <location>
        <begin position="294"/>
        <end position="323"/>
    </location>
</feature>
<name>A0ABT4TMB2_9ACTN</name>
<dbReference type="EMBL" id="JAQFWP010000026">
    <property type="protein sequence ID" value="MDA2805840.1"/>
    <property type="molecule type" value="Genomic_DNA"/>
</dbReference>
<organism evidence="3 4">
    <name type="scientific">Nocardiopsis suaedae</name>
    <dbReference type="NCBI Taxonomy" id="3018444"/>
    <lineage>
        <taxon>Bacteria</taxon>
        <taxon>Bacillati</taxon>
        <taxon>Actinomycetota</taxon>
        <taxon>Actinomycetes</taxon>
        <taxon>Streptosporangiales</taxon>
        <taxon>Nocardiopsidaceae</taxon>
        <taxon>Nocardiopsis</taxon>
    </lineage>
</organism>
<reference evidence="3" key="1">
    <citation type="submission" date="2023-01" db="EMBL/GenBank/DDBJ databases">
        <title>Draft genome sequence of Nocardiopsis sp. LSu2-4 isolated from halophytes.</title>
        <authorList>
            <person name="Duangmal K."/>
            <person name="Chantavorakit T."/>
        </authorList>
    </citation>
    <scope>NUCLEOTIDE SEQUENCE</scope>
    <source>
        <strain evidence="3">LSu2-4</strain>
    </source>
</reference>
<feature type="transmembrane region" description="Helical" evidence="2">
    <location>
        <begin position="415"/>
        <end position="433"/>
    </location>
</feature>
<keyword evidence="2" id="KW-0472">Membrane</keyword>
<gene>
    <name evidence="3" type="ORF">O4U47_15090</name>
</gene>
<evidence type="ECO:0000256" key="1">
    <source>
        <dbReference type="SAM" id="MobiDB-lite"/>
    </source>
</evidence>
<dbReference type="RefSeq" id="WP_270678492.1">
    <property type="nucleotide sequence ID" value="NZ_JAQFWP010000026.1"/>
</dbReference>
<proteinExistence type="predicted"/>
<keyword evidence="2" id="KW-0812">Transmembrane</keyword>
<dbReference type="Proteomes" id="UP001165685">
    <property type="component" value="Unassembled WGS sequence"/>
</dbReference>
<evidence type="ECO:0000313" key="4">
    <source>
        <dbReference type="Proteomes" id="UP001165685"/>
    </source>
</evidence>
<evidence type="ECO:0000256" key="2">
    <source>
        <dbReference type="SAM" id="Phobius"/>
    </source>
</evidence>
<accession>A0ABT4TMB2</accession>
<keyword evidence="2" id="KW-1133">Transmembrane helix</keyword>
<comment type="caution">
    <text evidence="3">The sequence shown here is derived from an EMBL/GenBank/DDBJ whole genome shotgun (WGS) entry which is preliminary data.</text>
</comment>